<dbReference type="PANTHER" id="PTHR10948">
    <property type="entry name" value="TRANSPOSASE"/>
    <property type="match status" value="1"/>
</dbReference>
<protein>
    <recommendedName>
        <fullName evidence="1">Transposase IS30-like HTH domain-containing protein</fullName>
    </recommendedName>
</protein>
<keyword evidence="3" id="KW-1185">Reference proteome</keyword>
<comment type="caution">
    <text evidence="2">The sequence shown here is derived from an EMBL/GenBank/DDBJ whole genome shotgun (WGS) entry which is preliminary data.</text>
</comment>
<dbReference type="InterPro" id="IPR051917">
    <property type="entry name" value="Transposase-Integrase"/>
</dbReference>
<accession>A0ABY2J6W4</accession>
<organism evidence="2 3">
    <name type="scientific">Cryobacterium breve</name>
    <dbReference type="NCBI Taxonomy" id="1259258"/>
    <lineage>
        <taxon>Bacteria</taxon>
        <taxon>Bacillati</taxon>
        <taxon>Actinomycetota</taxon>
        <taxon>Actinomycetes</taxon>
        <taxon>Micrococcales</taxon>
        <taxon>Microbacteriaceae</taxon>
        <taxon>Cryobacterium</taxon>
    </lineage>
</organism>
<dbReference type="Proteomes" id="UP000298355">
    <property type="component" value="Unassembled WGS sequence"/>
</dbReference>
<dbReference type="PANTHER" id="PTHR10948:SF23">
    <property type="entry name" value="TRANSPOSASE INSI FOR INSERTION SEQUENCE ELEMENT IS30A-RELATED"/>
    <property type="match status" value="1"/>
</dbReference>
<sequence length="164" mass="17795">MWGVVDGSTVATFEYLFVVLGGCERGAIGAVAAQGAGVSRPTGCRWFSGHQKVLPSPVQDFSVARVGLLSLRERQEIEFQLARGHGVRRIAAALGRAPSTISREVARNQVTCRYVPSLAQEQTWARARRPRAQKLDGLALRDRVTTGQWAVRVSDQGPGLGPSW</sequence>
<evidence type="ECO:0000259" key="1">
    <source>
        <dbReference type="Pfam" id="PF13936"/>
    </source>
</evidence>
<dbReference type="InterPro" id="IPR025246">
    <property type="entry name" value="IS30-like_HTH"/>
</dbReference>
<dbReference type="EMBL" id="SOGJ01000013">
    <property type="protein sequence ID" value="TFC99626.1"/>
    <property type="molecule type" value="Genomic_DNA"/>
</dbReference>
<reference evidence="2 3" key="1">
    <citation type="submission" date="2019-03" db="EMBL/GenBank/DDBJ databases">
        <title>Genomics of glacier-inhabiting Cryobacterium strains.</title>
        <authorList>
            <person name="Liu Q."/>
            <person name="Xin Y.-H."/>
        </authorList>
    </citation>
    <scope>NUCLEOTIDE SEQUENCE [LARGE SCALE GENOMIC DNA]</scope>
    <source>
        <strain evidence="2 3">TMT4-23</strain>
    </source>
</reference>
<name>A0ABY2J6W4_9MICO</name>
<proteinExistence type="predicted"/>
<evidence type="ECO:0000313" key="2">
    <source>
        <dbReference type="EMBL" id="TFC99626.1"/>
    </source>
</evidence>
<dbReference type="Pfam" id="PF13936">
    <property type="entry name" value="HTH_38"/>
    <property type="match status" value="1"/>
</dbReference>
<feature type="domain" description="Transposase IS30-like HTH" evidence="1">
    <location>
        <begin position="69"/>
        <end position="108"/>
    </location>
</feature>
<evidence type="ECO:0000313" key="3">
    <source>
        <dbReference type="Proteomes" id="UP000298355"/>
    </source>
</evidence>
<gene>
    <name evidence="2" type="ORF">E3O65_05610</name>
</gene>